<feature type="chain" id="PRO_5046383676" description="DUF4375 domain-containing protein" evidence="1">
    <location>
        <begin position="19"/>
        <end position="207"/>
    </location>
</feature>
<feature type="signal peptide" evidence="1">
    <location>
        <begin position="1"/>
        <end position="18"/>
    </location>
</feature>
<evidence type="ECO:0000313" key="2">
    <source>
        <dbReference type="EMBL" id="MBD7940992.1"/>
    </source>
</evidence>
<protein>
    <recommendedName>
        <fullName evidence="4">DUF4375 domain-containing protein</fullName>
    </recommendedName>
</protein>
<comment type="caution">
    <text evidence="2">The sequence shown here is derived from an EMBL/GenBank/DDBJ whole genome shotgun (WGS) entry which is preliminary data.</text>
</comment>
<gene>
    <name evidence="2" type="ORF">H9656_06310</name>
</gene>
<proteinExistence type="predicted"/>
<sequence length="207" mass="22412">MLMVLISLALAQAAPAAASDTCAHDRAALLALSPADFDQDLEGGWRPLGEKPECAEVAADLLASYRKARWGELTPGELHLNYWHEGQLRAGLGQTNAATRLMMAGVNPEMSRSGFSDYALGTIAFLHQDRSGLLAARERLAALPKPPEFDDAARRFKAQYGFELTWPANLSVLDGFIACFDRPYNEAYGACPADDEPPPASPPEQPQ</sequence>
<name>A0ABR8QZU8_9CAUL</name>
<evidence type="ECO:0008006" key="4">
    <source>
        <dbReference type="Google" id="ProtNLM"/>
    </source>
</evidence>
<dbReference type="EMBL" id="JACSQU010000001">
    <property type="protein sequence ID" value="MBD7940992.1"/>
    <property type="molecule type" value="Genomic_DNA"/>
</dbReference>
<keyword evidence="3" id="KW-1185">Reference proteome</keyword>
<evidence type="ECO:0000256" key="1">
    <source>
        <dbReference type="SAM" id="SignalP"/>
    </source>
</evidence>
<organism evidence="2 3">
    <name type="scientific">Brevundimonas guildfordensis</name>
    <dbReference type="NCBI Taxonomy" id="2762241"/>
    <lineage>
        <taxon>Bacteria</taxon>
        <taxon>Pseudomonadati</taxon>
        <taxon>Pseudomonadota</taxon>
        <taxon>Alphaproteobacteria</taxon>
        <taxon>Caulobacterales</taxon>
        <taxon>Caulobacteraceae</taxon>
        <taxon>Brevundimonas</taxon>
    </lineage>
</organism>
<reference evidence="2 3" key="1">
    <citation type="submission" date="2020-08" db="EMBL/GenBank/DDBJ databases">
        <title>A Genomic Blueprint of the Chicken Gut Microbiome.</title>
        <authorList>
            <person name="Gilroy R."/>
            <person name="Ravi A."/>
            <person name="Getino M."/>
            <person name="Pursley I."/>
            <person name="Horton D.L."/>
            <person name="Alikhan N.-F."/>
            <person name="Baker D."/>
            <person name="Gharbi K."/>
            <person name="Hall N."/>
            <person name="Watson M."/>
            <person name="Adriaenssens E.M."/>
            <person name="Foster-Nyarko E."/>
            <person name="Jarju S."/>
            <person name="Secka A."/>
            <person name="Antonio M."/>
            <person name="Oren A."/>
            <person name="Chaudhuri R."/>
            <person name="La Ragione R.M."/>
            <person name="Hildebrand F."/>
            <person name="Pallen M.J."/>
        </authorList>
    </citation>
    <scope>NUCLEOTIDE SEQUENCE [LARGE SCALE GENOMIC DNA]</scope>
    <source>
        <strain evidence="2 3">Sa3CVA3</strain>
    </source>
</reference>
<keyword evidence="1" id="KW-0732">Signal</keyword>
<accession>A0ABR8QZU8</accession>
<dbReference type="RefSeq" id="WP_191743330.1">
    <property type="nucleotide sequence ID" value="NZ_JACSQU010000001.1"/>
</dbReference>
<evidence type="ECO:0000313" key="3">
    <source>
        <dbReference type="Proteomes" id="UP000638918"/>
    </source>
</evidence>
<dbReference type="Proteomes" id="UP000638918">
    <property type="component" value="Unassembled WGS sequence"/>
</dbReference>